<evidence type="ECO:0000256" key="1">
    <source>
        <dbReference type="ARBA" id="ARBA00007754"/>
    </source>
</evidence>
<dbReference type="SUPFAM" id="SSF49785">
    <property type="entry name" value="Galactose-binding domain-like"/>
    <property type="match status" value="1"/>
</dbReference>
<dbReference type="PRINTS" id="PR00739">
    <property type="entry name" value="GLHYDRLASE26"/>
</dbReference>
<evidence type="ECO:0000259" key="6">
    <source>
        <dbReference type="PROSITE" id="PS51764"/>
    </source>
</evidence>
<feature type="active site" description="Proton donor" evidence="4">
    <location>
        <position position="309"/>
    </location>
</feature>
<dbReference type="SUPFAM" id="SSF51445">
    <property type="entry name" value="(Trans)glycosidases"/>
    <property type="match status" value="1"/>
</dbReference>
<keyword evidence="5" id="KW-0732">Signal</keyword>
<dbReference type="Pfam" id="PF02156">
    <property type="entry name" value="Glyco_hydro_26"/>
    <property type="match status" value="1"/>
</dbReference>
<dbReference type="PROSITE" id="PS51764">
    <property type="entry name" value="GH26"/>
    <property type="match status" value="1"/>
</dbReference>
<dbReference type="PANTHER" id="PTHR40079">
    <property type="entry name" value="MANNAN ENDO-1,4-BETA-MANNOSIDASE E-RELATED"/>
    <property type="match status" value="1"/>
</dbReference>
<dbReference type="GO" id="GO:0016985">
    <property type="term" value="F:mannan endo-1,4-beta-mannosidase activity"/>
    <property type="evidence" value="ECO:0007669"/>
    <property type="project" value="InterPro"/>
</dbReference>
<feature type="domain" description="GH26" evidence="6">
    <location>
        <begin position="159"/>
        <end position="454"/>
    </location>
</feature>
<comment type="similarity">
    <text evidence="1 4">Belongs to the glycosyl hydrolase 26 family.</text>
</comment>
<dbReference type="AlphaFoldDB" id="A0A2T2YGX1"/>
<dbReference type="RefSeq" id="WP_106930649.1">
    <property type="nucleotide sequence ID" value="NZ_PYFT01000001.1"/>
</dbReference>
<evidence type="ECO:0000256" key="4">
    <source>
        <dbReference type="PROSITE-ProRule" id="PRU01100"/>
    </source>
</evidence>
<comment type="caution">
    <text evidence="7">The sequence shown here is derived from an EMBL/GenBank/DDBJ whole genome shotgun (WGS) entry which is preliminary data.</text>
</comment>
<feature type="active site" description="Nucleophile" evidence="4">
    <location>
        <position position="402"/>
    </location>
</feature>
<keyword evidence="8" id="KW-1185">Reference proteome</keyword>
<dbReference type="Gene3D" id="2.60.120.260">
    <property type="entry name" value="Galactose-binding domain-like"/>
    <property type="match status" value="1"/>
</dbReference>
<dbReference type="InterPro" id="IPR022790">
    <property type="entry name" value="GH26_dom"/>
</dbReference>
<dbReference type="Gene3D" id="3.20.20.80">
    <property type="entry name" value="Glycosidases"/>
    <property type="match status" value="1"/>
</dbReference>
<dbReference type="OrthoDB" id="9803686at2"/>
<feature type="signal peptide" evidence="5">
    <location>
        <begin position="1"/>
        <end position="23"/>
    </location>
</feature>
<dbReference type="InterPro" id="IPR008979">
    <property type="entry name" value="Galactose-bd-like_sf"/>
</dbReference>
<dbReference type="GO" id="GO:0006080">
    <property type="term" value="P:substituted mannan metabolic process"/>
    <property type="evidence" value="ECO:0007669"/>
    <property type="project" value="InterPro"/>
</dbReference>
<dbReference type="InterPro" id="IPR017853">
    <property type="entry name" value="GH"/>
</dbReference>
<dbReference type="InterPro" id="IPR005084">
    <property type="entry name" value="CBM6"/>
</dbReference>
<sequence>MKRIYRNLLVIILPLLFASQLYAQKFEAENATLTGGATKQACTTCSGGFYVAQSEGNLTFTVPITKEGFYNISIVAASTGGSKINKFSIDDNTLDFSIAQTQFTTLRLVGAQKLTSGQHQVKIVKSWGWINIDYLELEEVSATSRFQLNQILVTANPIPQAKSLYDFLLDNYGDKIISGVMTLNSLDEATWLKENTGKEPALLGIDFMHSGRGYSWYDSKTPINDAKTWYNRNGIPALMWHWRDPSRKTEEFYTKSSSKPEGTDFDISKVSDVNSAEYKAMLADIDYIAGLLKELQDQNVPVIWRPLHEAAGGWFWWGAKGGAPLKTLWRLMYDRMVNYHGLRNLIWVWTREPNDEDWYPGEEYVDIVGRDIYKDGDHSSQTLEFSDMNNRYGGKKMVTLSEVGSFPDVDNLVKDGAAWSWYMPWYGNYTRDSRYNSLDLWKKMFAHDYVITLDEMPDLKTYVRQDLVTGIFDGIKANSSFIAYPTSIRDNLFIKADRTIKTIEIYNLLGACMKREEGKGKDAVVSFANIPAGMYLVVVNKLETVKVWKQ</sequence>
<accession>A0A2T2YGX1</accession>
<dbReference type="GO" id="GO:0030246">
    <property type="term" value="F:carbohydrate binding"/>
    <property type="evidence" value="ECO:0007669"/>
    <property type="project" value="InterPro"/>
</dbReference>
<evidence type="ECO:0000256" key="5">
    <source>
        <dbReference type="SAM" id="SignalP"/>
    </source>
</evidence>
<feature type="chain" id="PRO_5015779944" description="GH26 domain-containing protein" evidence="5">
    <location>
        <begin position="24"/>
        <end position="550"/>
    </location>
</feature>
<proteinExistence type="inferred from homology"/>
<dbReference type="PANTHER" id="PTHR40079:SF4">
    <property type="entry name" value="GH26 DOMAIN-CONTAINING PROTEIN-RELATED"/>
    <property type="match status" value="1"/>
</dbReference>
<dbReference type="EMBL" id="PYFT01000001">
    <property type="protein sequence ID" value="PSR54718.1"/>
    <property type="molecule type" value="Genomic_DNA"/>
</dbReference>
<dbReference type="InterPro" id="IPR000805">
    <property type="entry name" value="Glyco_hydro_26"/>
</dbReference>
<dbReference type="Proteomes" id="UP000240357">
    <property type="component" value="Unassembled WGS sequence"/>
</dbReference>
<keyword evidence="2 4" id="KW-0378">Hydrolase</keyword>
<evidence type="ECO:0000256" key="3">
    <source>
        <dbReference type="ARBA" id="ARBA00023295"/>
    </source>
</evidence>
<protein>
    <recommendedName>
        <fullName evidence="6">GH26 domain-containing protein</fullName>
    </recommendedName>
</protein>
<evidence type="ECO:0000256" key="2">
    <source>
        <dbReference type="ARBA" id="ARBA00022801"/>
    </source>
</evidence>
<name>A0A2T2YGX1_9BACT</name>
<evidence type="ECO:0000313" key="7">
    <source>
        <dbReference type="EMBL" id="PSR54718.1"/>
    </source>
</evidence>
<keyword evidence="3 4" id="KW-0326">Glycosidase</keyword>
<organism evidence="7 8">
    <name type="scientific">Adhaeribacter arboris</name>
    <dbReference type="NCBI Taxonomy" id="2072846"/>
    <lineage>
        <taxon>Bacteria</taxon>
        <taxon>Pseudomonadati</taxon>
        <taxon>Bacteroidota</taxon>
        <taxon>Cytophagia</taxon>
        <taxon>Cytophagales</taxon>
        <taxon>Hymenobacteraceae</taxon>
        <taxon>Adhaeribacter</taxon>
    </lineage>
</organism>
<reference evidence="7 8" key="1">
    <citation type="submission" date="2018-03" db="EMBL/GenBank/DDBJ databases">
        <title>Adhaeribacter sp. HMF7605 Genome sequencing and assembly.</title>
        <authorList>
            <person name="Kang H."/>
            <person name="Kang J."/>
            <person name="Cha I."/>
            <person name="Kim H."/>
            <person name="Joh K."/>
        </authorList>
    </citation>
    <scope>NUCLEOTIDE SEQUENCE [LARGE SCALE GENOMIC DNA]</scope>
    <source>
        <strain evidence="7 8">HMF7605</strain>
    </source>
</reference>
<gene>
    <name evidence="7" type="ORF">AHMF7605_14990</name>
</gene>
<evidence type="ECO:0000313" key="8">
    <source>
        <dbReference type="Proteomes" id="UP000240357"/>
    </source>
</evidence>
<dbReference type="Pfam" id="PF16990">
    <property type="entry name" value="CBM_35"/>
    <property type="match status" value="1"/>
</dbReference>